<dbReference type="Proteomes" id="UP000187283">
    <property type="component" value="Unassembled WGS sequence"/>
</dbReference>
<comment type="caution">
    <text evidence="1">The sequence shown here is derived from an EMBL/GenBank/DDBJ whole genome shotgun (WGS) entry which is preliminary data.</text>
</comment>
<evidence type="ECO:0000313" key="2">
    <source>
        <dbReference type="Proteomes" id="UP000187283"/>
    </source>
</evidence>
<reference evidence="1 2" key="1">
    <citation type="submission" date="2017-01" db="EMBL/GenBank/DDBJ databases">
        <authorList>
            <person name="Mah S.A."/>
            <person name="Swanson W.J."/>
            <person name="Moy G.W."/>
            <person name="Vacquier V.D."/>
        </authorList>
    </citation>
    <scope>NUCLEOTIDE SEQUENCE [LARGE SCALE GENOMIC DNA]</scope>
    <source>
        <strain evidence="1 2">GSMNP</strain>
    </source>
</reference>
<dbReference type="AlphaFoldDB" id="A0A1R1Y288"/>
<evidence type="ECO:0000313" key="1">
    <source>
        <dbReference type="EMBL" id="OMJ21028.1"/>
    </source>
</evidence>
<sequence length="75" mass="8425">MPIYLHPFHSPDDGLANRRVVPKMLAYSPVAPSNWRPRLGNFSPILLLIRLAAYSIKNYPPQTPIKLKAVSMNVA</sequence>
<name>A0A1R1Y288_9FUNG</name>
<keyword evidence="2" id="KW-1185">Reference proteome</keyword>
<organism evidence="1 2">
    <name type="scientific">Smittium culicis</name>
    <dbReference type="NCBI Taxonomy" id="133412"/>
    <lineage>
        <taxon>Eukaryota</taxon>
        <taxon>Fungi</taxon>
        <taxon>Fungi incertae sedis</taxon>
        <taxon>Zoopagomycota</taxon>
        <taxon>Kickxellomycotina</taxon>
        <taxon>Harpellomycetes</taxon>
        <taxon>Harpellales</taxon>
        <taxon>Legeriomycetaceae</taxon>
        <taxon>Smittium</taxon>
    </lineage>
</organism>
<proteinExistence type="predicted"/>
<accession>A0A1R1Y288</accession>
<protein>
    <submittedName>
        <fullName evidence="1">Uncharacterized protein</fullName>
    </submittedName>
</protein>
<gene>
    <name evidence="1" type="ORF">AYI70_g3722</name>
</gene>
<dbReference type="EMBL" id="LSSN01001101">
    <property type="protein sequence ID" value="OMJ21028.1"/>
    <property type="molecule type" value="Genomic_DNA"/>
</dbReference>